<keyword evidence="1" id="KW-1133">Transmembrane helix</keyword>
<comment type="caution">
    <text evidence="2">The sequence shown here is derived from an EMBL/GenBank/DDBJ whole genome shotgun (WGS) entry which is preliminary data.</text>
</comment>
<dbReference type="EMBL" id="PQCO01000332">
    <property type="protein sequence ID" value="PUD97972.1"/>
    <property type="molecule type" value="Genomic_DNA"/>
</dbReference>
<evidence type="ECO:0000313" key="2">
    <source>
        <dbReference type="EMBL" id="PUD97972.1"/>
    </source>
</evidence>
<protein>
    <recommendedName>
        <fullName evidence="4">Spermidine synthase</fullName>
    </recommendedName>
</protein>
<feature type="transmembrane region" description="Helical" evidence="1">
    <location>
        <begin position="34"/>
        <end position="58"/>
    </location>
</feature>
<proteinExistence type="predicted"/>
<dbReference type="Proteomes" id="UP000250928">
    <property type="component" value="Unassembled WGS sequence"/>
</dbReference>
<keyword evidence="1" id="KW-0472">Membrane</keyword>
<evidence type="ECO:0000313" key="3">
    <source>
        <dbReference type="Proteomes" id="UP000250928"/>
    </source>
</evidence>
<dbReference type="AlphaFoldDB" id="A0A6N4DKA5"/>
<evidence type="ECO:0000256" key="1">
    <source>
        <dbReference type="SAM" id="Phobius"/>
    </source>
</evidence>
<dbReference type="NCBIfam" id="NF037959">
    <property type="entry name" value="MFS_SpdSyn"/>
    <property type="match status" value="2"/>
</dbReference>
<dbReference type="Gene3D" id="3.40.50.150">
    <property type="entry name" value="Vaccinia Virus protein VP39"/>
    <property type="match status" value="2"/>
</dbReference>
<reference evidence="2 3" key="1">
    <citation type="submission" date="2018-01" db="EMBL/GenBank/DDBJ databases">
        <title>Novel co-symbiosis in the lucinid bivalve Phacoides pectinatus.</title>
        <authorList>
            <person name="Lim S.J."/>
            <person name="Davis B.G."/>
            <person name="Gill D.E."/>
            <person name="Engel A.S."/>
            <person name="Anderson L.C."/>
            <person name="Campbell B.J."/>
        </authorList>
    </citation>
    <scope>NUCLEOTIDE SEQUENCE [LARGE SCALE GENOMIC DNA]</scope>
    <source>
        <strain evidence="2">N3_P5</strain>
    </source>
</reference>
<organism evidence="2 3">
    <name type="scientific">Candidatus Sedimenticola endophacoides</name>
    <dbReference type="NCBI Taxonomy" id="2548426"/>
    <lineage>
        <taxon>Bacteria</taxon>
        <taxon>Pseudomonadati</taxon>
        <taxon>Pseudomonadota</taxon>
        <taxon>Gammaproteobacteria</taxon>
        <taxon>Chromatiales</taxon>
        <taxon>Sedimenticolaceae</taxon>
        <taxon>Sedimenticola</taxon>
    </lineage>
</organism>
<name>A0A6N4DKA5_9GAMM</name>
<dbReference type="InterPro" id="IPR029063">
    <property type="entry name" value="SAM-dependent_MTases_sf"/>
</dbReference>
<evidence type="ECO:0008006" key="4">
    <source>
        <dbReference type="Google" id="ProtNLM"/>
    </source>
</evidence>
<gene>
    <name evidence="2" type="ORF">C3L24_13625</name>
</gene>
<dbReference type="SUPFAM" id="SSF53335">
    <property type="entry name" value="S-adenosyl-L-methionine-dependent methyltransferases"/>
    <property type="match status" value="1"/>
</dbReference>
<keyword evidence="1" id="KW-0812">Transmembrane</keyword>
<sequence length="359" mass="39112">MVLCLFFLPAILLGVVTPLLTTLALRGDARTGHVVGLMHALAALGSILGTFVTGYWLVQYLGTRNIVLLTALGLSLLAIPYLRRGSPVAPLAALGLAVPLGLATWAQEGFATPCDRESNYFCIRVVDSSGELVPGPARSLILDHLVHGTNHRDDPGLLLAPYTHLMDELVRERWGGETRGLRFFFAGGGAYTQPRAVKAGYPGARITVAELDEQVTETARRDLYLDDGAMTILHGDARVILRGQAPGGLYTLNLVDLFPDPRLVKSLLKTLRQVFRHVHVWVHELPREPLRMTFVVSASDGDGPPELIRSGRGLRRGWMRVTEPLGITGTPLGELPLLRDDYVPVERLVSSLLLTAEGM</sequence>
<feature type="transmembrane region" description="Helical" evidence="1">
    <location>
        <begin position="65"/>
        <end position="82"/>
    </location>
</feature>
<accession>A0A6N4DKA5</accession>